<protein>
    <submittedName>
        <fullName evidence="1">Uncharacterized protein</fullName>
    </submittedName>
</protein>
<sequence length="84" mass="9538">MPSTTGEDYSYYADFDAEYNVPNGEDNQVGMEILKGMLSDDGGDVFYNQNVDESDYSADDFDDSDYIVHESNLQFDVDIDMSEF</sequence>
<name>A0AA36EJR0_LACSI</name>
<evidence type="ECO:0000313" key="2">
    <source>
        <dbReference type="Proteomes" id="UP001177003"/>
    </source>
</evidence>
<reference evidence="1" key="1">
    <citation type="submission" date="2023-04" db="EMBL/GenBank/DDBJ databases">
        <authorList>
            <person name="Vijverberg K."/>
            <person name="Xiong W."/>
            <person name="Schranz E."/>
        </authorList>
    </citation>
    <scope>NUCLEOTIDE SEQUENCE</scope>
</reference>
<proteinExistence type="predicted"/>
<organism evidence="1 2">
    <name type="scientific">Lactuca saligna</name>
    <name type="common">Willowleaf lettuce</name>
    <dbReference type="NCBI Taxonomy" id="75948"/>
    <lineage>
        <taxon>Eukaryota</taxon>
        <taxon>Viridiplantae</taxon>
        <taxon>Streptophyta</taxon>
        <taxon>Embryophyta</taxon>
        <taxon>Tracheophyta</taxon>
        <taxon>Spermatophyta</taxon>
        <taxon>Magnoliopsida</taxon>
        <taxon>eudicotyledons</taxon>
        <taxon>Gunneridae</taxon>
        <taxon>Pentapetalae</taxon>
        <taxon>asterids</taxon>
        <taxon>campanulids</taxon>
        <taxon>Asterales</taxon>
        <taxon>Asteraceae</taxon>
        <taxon>Cichorioideae</taxon>
        <taxon>Cichorieae</taxon>
        <taxon>Lactucinae</taxon>
        <taxon>Lactuca</taxon>
    </lineage>
</organism>
<accession>A0AA36EJR0</accession>
<keyword evidence="2" id="KW-1185">Reference proteome</keyword>
<dbReference type="EMBL" id="OX465084">
    <property type="protein sequence ID" value="CAI9298257.1"/>
    <property type="molecule type" value="Genomic_DNA"/>
</dbReference>
<dbReference type="AlphaFoldDB" id="A0AA36EJR0"/>
<evidence type="ECO:0000313" key="1">
    <source>
        <dbReference type="EMBL" id="CAI9298257.1"/>
    </source>
</evidence>
<gene>
    <name evidence="1" type="ORF">LSALG_LOCUS37031</name>
</gene>
<dbReference type="Proteomes" id="UP001177003">
    <property type="component" value="Chromosome 8"/>
</dbReference>